<dbReference type="InterPro" id="IPR036791">
    <property type="entry name" value="Ribosomal_bL9_C_sf"/>
</dbReference>
<dbReference type="InterPro" id="IPR020594">
    <property type="entry name" value="Ribosomal_bL9_bac/chp"/>
</dbReference>
<evidence type="ECO:0000256" key="4">
    <source>
        <dbReference type="ARBA" id="ARBA00022980"/>
    </source>
</evidence>
<dbReference type="eggNOG" id="COG0359">
    <property type="taxonomic scope" value="Bacteria"/>
</dbReference>
<dbReference type="STRING" id="744872.Spica_1425"/>
<dbReference type="GO" id="GO:0019843">
    <property type="term" value="F:rRNA binding"/>
    <property type="evidence" value="ECO:0007669"/>
    <property type="project" value="UniProtKB-UniRule"/>
</dbReference>
<dbReference type="NCBIfam" id="TIGR00158">
    <property type="entry name" value="L9"/>
    <property type="match status" value="1"/>
</dbReference>
<dbReference type="EMBL" id="CP002868">
    <property type="protein sequence ID" value="AEJ19570.1"/>
    <property type="molecule type" value="Genomic_DNA"/>
</dbReference>
<dbReference type="HAMAP" id="MF_00503">
    <property type="entry name" value="Ribosomal_bL9"/>
    <property type="match status" value="1"/>
</dbReference>
<dbReference type="PANTHER" id="PTHR21368">
    <property type="entry name" value="50S RIBOSOMAL PROTEIN L9"/>
    <property type="match status" value="1"/>
</dbReference>
<evidence type="ECO:0000313" key="12">
    <source>
        <dbReference type="Proteomes" id="UP000000503"/>
    </source>
</evidence>
<evidence type="ECO:0000256" key="2">
    <source>
        <dbReference type="ARBA" id="ARBA00022730"/>
    </source>
</evidence>
<evidence type="ECO:0000256" key="5">
    <source>
        <dbReference type="ARBA" id="ARBA00023274"/>
    </source>
</evidence>
<evidence type="ECO:0000259" key="10">
    <source>
        <dbReference type="PROSITE" id="PS00651"/>
    </source>
</evidence>
<dbReference type="Pfam" id="PF01281">
    <property type="entry name" value="Ribosomal_L9_N"/>
    <property type="match status" value="1"/>
</dbReference>
<sequence>MKVILNKDVNPLGEEGDVKDVAKGYARNYLFPRGLAVPYTERNLKIFEARREEIEARKAEKRKDAASLKERLEGTEITITMPAGANGKLYGAVTNQTIADELMKQGFQVERKRIEVPGNHIKSVGKFKIHVRLYENTTAEVTVVIQAQVTKTEEKHEPHKGHQRHGRPAHKEEVAAEISANESVPEETKSAE</sequence>
<dbReference type="RefSeq" id="WP_013968880.1">
    <property type="nucleotide sequence ID" value="NC_015732.1"/>
</dbReference>
<gene>
    <name evidence="7" type="primary">rplI</name>
    <name evidence="11" type="ordered locus">Spica_1425</name>
</gene>
<dbReference type="OrthoDB" id="9788336at2"/>
<proteinExistence type="inferred from homology"/>
<dbReference type="Proteomes" id="UP000000503">
    <property type="component" value="Chromosome"/>
</dbReference>
<dbReference type="InterPro" id="IPR009027">
    <property type="entry name" value="Ribosomal_bL9/RNase_H1_N"/>
</dbReference>
<dbReference type="AlphaFoldDB" id="F8F3J4"/>
<dbReference type="InterPro" id="IPR020070">
    <property type="entry name" value="Ribosomal_bL9_N"/>
</dbReference>
<protein>
    <recommendedName>
        <fullName evidence="6 7">Large ribosomal subunit protein bL9</fullName>
    </recommendedName>
</protein>
<keyword evidence="5 7" id="KW-0687">Ribonucleoprotein</keyword>
<dbReference type="SUPFAM" id="SSF55658">
    <property type="entry name" value="L9 N-domain-like"/>
    <property type="match status" value="1"/>
</dbReference>
<name>F8F3J4_GRAC1</name>
<organism evidence="11 12">
    <name type="scientific">Gracilinema caldarium (strain ATCC 51460 / DSM 7334 / H1)</name>
    <name type="common">Treponema caldarium</name>
    <dbReference type="NCBI Taxonomy" id="744872"/>
    <lineage>
        <taxon>Bacteria</taxon>
        <taxon>Pseudomonadati</taxon>
        <taxon>Spirochaetota</taxon>
        <taxon>Spirochaetia</taxon>
        <taxon>Spirochaetales</taxon>
        <taxon>Breznakiellaceae</taxon>
        <taxon>Gracilinema</taxon>
    </lineage>
</organism>
<dbReference type="InterPro" id="IPR000244">
    <property type="entry name" value="Ribosomal_bL9"/>
</dbReference>
<dbReference type="GO" id="GO:0005840">
    <property type="term" value="C:ribosome"/>
    <property type="evidence" value="ECO:0007669"/>
    <property type="project" value="UniProtKB-KW"/>
</dbReference>
<reference evidence="12" key="1">
    <citation type="journal article" date="2013" name="Stand. Genomic Sci.">
        <title>Genome sequence of the thermophilic fresh-water bacterium Spirochaeta caldaria type strain (H1(T)), reclassification of Spirochaeta caldaria, Spirochaeta stenostrepta, and Spirochaeta zuelzerae in the genus Treponema as Treponema caldaria comb. nov., Treponema stenostrepta comb. nov., and Treponema zuelzerae comb. nov., and emendation of the genus Treponema.</title>
        <authorList>
            <person name="Abt B."/>
            <person name="Goker M."/>
            <person name="Scheuner C."/>
            <person name="Han C."/>
            <person name="Lu M."/>
            <person name="Misra M."/>
            <person name="Lapidus A."/>
            <person name="Nolan M."/>
            <person name="Lucas S."/>
            <person name="Hammon N."/>
            <person name="Deshpande S."/>
            <person name="Cheng J.F."/>
            <person name="Tapia R."/>
            <person name="Goodwin L.A."/>
            <person name="Pitluck S."/>
            <person name="Liolios K."/>
            <person name="Pagani I."/>
            <person name="Ivanova N."/>
            <person name="Mavromatis K."/>
            <person name="Mikhailova N."/>
            <person name="Huntemann M."/>
            <person name="Pati A."/>
            <person name="Chen A."/>
            <person name="Palaniappan K."/>
            <person name="Land M."/>
            <person name="Hauser L."/>
            <person name="Jeffries C.D."/>
            <person name="Rohde M."/>
            <person name="Spring S."/>
            <person name="Gronow S."/>
            <person name="Detter J.C."/>
            <person name="Bristow J."/>
            <person name="Eisen J.A."/>
            <person name="Markowitz V."/>
            <person name="Hugenholtz P."/>
            <person name="Kyrpides N.C."/>
            <person name="Woyke T."/>
            <person name="Klenk H.P."/>
        </authorList>
    </citation>
    <scope>NUCLEOTIDE SEQUENCE</scope>
    <source>
        <strain evidence="12">ATCC 51460 / DSM 7334 / H1</strain>
    </source>
</reference>
<evidence type="ECO:0000256" key="6">
    <source>
        <dbReference type="ARBA" id="ARBA00035292"/>
    </source>
</evidence>
<keyword evidence="2 7" id="KW-0699">rRNA-binding</keyword>
<evidence type="ECO:0000256" key="7">
    <source>
        <dbReference type="HAMAP-Rule" id="MF_00503"/>
    </source>
</evidence>
<feature type="coiled-coil region" evidence="8">
    <location>
        <begin position="44"/>
        <end position="78"/>
    </location>
</feature>
<dbReference type="PROSITE" id="PS00651">
    <property type="entry name" value="RIBOSOMAL_L9"/>
    <property type="match status" value="1"/>
</dbReference>
<dbReference type="GO" id="GO:0006412">
    <property type="term" value="P:translation"/>
    <property type="evidence" value="ECO:0007669"/>
    <property type="project" value="UniProtKB-UniRule"/>
</dbReference>
<keyword evidence="8" id="KW-0175">Coiled coil</keyword>
<comment type="function">
    <text evidence="7">Binds to the 23S rRNA.</text>
</comment>
<feature type="region of interest" description="Disordered" evidence="9">
    <location>
        <begin position="150"/>
        <end position="192"/>
    </location>
</feature>
<dbReference type="GO" id="GO:0003735">
    <property type="term" value="F:structural constituent of ribosome"/>
    <property type="evidence" value="ECO:0007669"/>
    <property type="project" value="InterPro"/>
</dbReference>
<dbReference type="HOGENOM" id="CLU_078938_1_2_12"/>
<dbReference type="Gene3D" id="3.40.5.10">
    <property type="entry name" value="Ribosomal protein L9, N-terminal domain"/>
    <property type="match status" value="1"/>
</dbReference>
<evidence type="ECO:0000256" key="3">
    <source>
        <dbReference type="ARBA" id="ARBA00022884"/>
    </source>
</evidence>
<feature type="compositionally biased region" description="Basic residues" evidence="9">
    <location>
        <begin position="158"/>
        <end position="168"/>
    </location>
</feature>
<dbReference type="KEGG" id="scd:Spica_1425"/>
<comment type="similarity">
    <text evidence="1 7">Belongs to the bacterial ribosomal protein bL9 family.</text>
</comment>
<dbReference type="InterPro" id="IPR020069">
    <property type="entry name" value="Ribosomal_bL9_C"/>
</dbReference>
<evidence type="ECO:0000313" key="11">
    <source>
        <dbReference type="EMBL" id="AEJ19570.1"/>
    </source>
</evidence>
<dbReference type="Pfam" id="PF03948">
    <property type="entry name" value="Ribosomal_L9_C"/>
    <property type="match status" value="1"/>
</dbReference>
<keyword evidence="3 7" id="KW-0694">RNA-binding</keyword>
<keyword evidence="4 7" id="KW-0689">Ribosomal protein</keyword>
<keyword evidence="12" id="KW-1185">Reference proteome</keyword>
<dbReference type="Gene3D" id="3.10.430.100">
    <property type="entry name" value="Ribosomal protein L9, C-terminal domain"/>
    <property type="match status" value="1"/>
</dbReference>
<evidence type="ECO:0000256" key="8">
    <source>
        <dbReference type="SAM" id="Coils"/>
    </source>
</evidence>
<dbReference type="SUPFAM" id="SSF55653">
    <property type="entry name" value="Ribosomal protein L9 C-domain"/>
    <property type="match status" value="1"/>
</dbReference>
<accession>F8F3J4</accession>
<dbReference type="GO" id="GO:1990904">
    <property type="term" value="C:ribonucleoprotein complex"/>
    <property type="evidence" value="ECO:0007669"/>
    <property type="project" value="UniProtKB-KW"/>
</dbReference>
<evidence type="ECO:0000256" key="1">
    <source>
        <dbReference type="ARBA" id="ARBA00010605"/>
    </source>
</evidence>
<dbReference type="InterPro" id="IPR036935">
    <property type="entry name" value="Ribosomal_bL9_N_sf"/>
</dbReference>
<evidence type="ECO:0000256" key="9">
    <source>
        <dbReference type="SAM" id="MobiDB-lite"/>
    </source>
</evidence>
<feature type="domain" description="Ribosomal protein L9" evidence="10">
    <location>
        <begin position="13"/>
        <end position="40"/>
    </location>
</feature>